<name>A0A8D9BPZ6_9HEMI</name>
<dbReference type="EMBL" id="HBUF01664970">
    <property type="protein sequence ID" value="CAG6789443.1"/>
    <property type="molecule type" value="Transcribed_RNA"/>
</dbReference>
<protein>
    <submittedName>
        <fullName evidence="1">Uncharacterized protein</fullName>
    </submittedName>
</protein>
<reference evidence="1" key="1">
    <citation type="submission" date="2021-05" db="EMBL/GenBank/DDBJ databases">
        <authorList>
            <person name="Alioto T."/>
            <person name="Alioto T."/>
            <person name="Gomez Garrido J."/>
        </authorList>
    </citation>
    <scope>NUCLEOTIDE SEQUENCE</scope>
</reference>
<evidence type="ECO:0000313" key="1">
    <source>
        <dbReference type="EMBL" id="CAG6789443.1"/>
    </source>
</evidence>
<organism evidence="1">
    <name type="scientific">Cacopsylla melanoneura</name>
    <dbReference type="NCBI Taxonomy" id="428564"/>
    <lineage>
        <taxon>Eukaryota</taxon>
        <taxon>Metazoa</taxon>
        <taxon>Ecdysozoa</taxon>
        <taxon>Arthropoda</taxon>
        <taxon>Hexapoda</taxon>
        <taxon>Insecta</taxon>
        <taxon>Pterygota</taxon>
        <taxon>Neoptera</taxon>
        <taxon>Paraneoptera</taxon>
        <taxon>Hemiptera</taxon>
        <taxon>Sternorrhyncha</taxon>
        <taxon>Psylloidea</taxon>
        <taxon>Psyllidae</taxon>
        <taxon>Psyllinae</taxon>
        <taxon>Cacopsylla</taxon>
    </lineage>
</organism>
<dbReference type="AlphaFoldDB" id="A0A8D9BPZ6"/>
<sequence length="102" mass="11498">MFGQLHVASSSKVQSNSRGSFFSNRVSSGPLLNCPNKIGSSLGLDCPNKISMVLVNSKILGHNYQDKFEKCNLFINLDFGRLFFSRNLRAYLIQLRLNHLSF</sequence>
<proteinExistence type="predicted"/>
<accession>A0A8D9BPZ6</accession>